<dbReference type="Proteomes" id="UP000076154">
    <property type="component" value="Unassembled WGS sequence"/>
</dbReference>
<name>A0A369JV89_HYPMA</name>
<protein>
    <submittedName>
        <fullName evidence="2">Uncharacterized protein</fullName>
    </submittedName>
</protein>
<dbReference type="EMBL" id="LUEZ02000041">
    <property type="protein sequence ID" value="RDB25252.1"/>
    <property type="molecule type" value="Genomic_DNA"/>
</dbReference>
<comment type="caution">
    <text evidence="2">The sequence shown here is derived from an EMBL/GenBank/DDBJ whole genome shotgun (WGS) entry which is preliminary data.</text>
</comment>
<organism evidence="2 3">
    <name type="scientific">Hypsizygus marmoreus</name>
    <name type="common">White beech mushroom</name>
    <name type="synonym">Agaricus marmoreus</name>
    <dbReference type="NCBI Taxonomy" id="39966"/>
    <lineage>
        <taxon>Eukaryota</taxon>
        <taxon>Fungi</taxon>
        <taxon>Dikarya</taxon>
        <taxon>Basidiomycota</taxon>
        <taxon>Agaricomycotina</taxon>
        <taxon>Agaricomycetes</taxon>
        <taxon>Agaricomycetidae</taxon>
        <taxon>Agaricales</taxon>
        <taxon>Tricholomatineae</taxon>
        <taxon>Lyophyllaceae</taxon>
        <taxon>Hypsizygus</taxon>
    </lineage>
</organism>
<feature type="compositionally biased region" description="Basic and acidic residues" evidence="1">
    <location>
        <begin position="53"/>
        <end position="65"/>
    </location>
</feature>
<sequence>MSNTPYSPLARTPNPTASGFKIRLPARSVPLRGYIEIDSDSSEEEEEEEEENVCDRRYTRRDPPDPSKYTIGRSGRAIAGSKRVAKFRGSANSSAPVMQGTKGANGFSASGDRDMSSDMPVDGHIQTGAAQGEEVDVGMDDTPKAKDGCGFGQ</sequence>
<dbReference type="InParanoid" id="A0A369JV89"/>
<feature type="compositionally biased region" description="Acidic residues" evidence="1">
    <location>
        <begin position="37"/>
        <end position="52"/>
    </location>
</feature>
<evidence type="ECO:0000313" key="2">
    <source>
        <dbReference type="EMBL" id="RDB25252.1"/>
    </source>
</evidence>
<evidence type="ECO:0000313" key="3">
    <source>
        <dbReference type="Proteomes" id="UP000076154"/>
    </source>
</evidence>
<reference evidence="2" key="1">
    <citation type="submission" date="2018-04" db="EMBL/GenBank/DDBJ databases">
        <title>Whole genome sequencing of Hypsizygus marmoreus.</title>
        <authorList>
            <person name="Choi I.-G."/>
            <person name="Min B."/>
            <person name="Kim J.-G."/>
            <person name="Kim S."/>
            <person name="Oh Y.-L."/>
            <person name="Kong W.-S."/>
            <person name="Park H."/>
            <person name="Jeong J."/>
            <person name="Song E.-S."/>
        </authorList>
    </citation>
    <scope>NUCLEOTIDE SEQUENCE [LARGE SCALE GENOMIC DNA]</scope>
    <source>
        <strain evidence="2">51987-8</strain>
    </source>
</reference>
<gene>
    <name evidence="2" type="ORF">Hypma_007376</name>
</gene>
<dbReference type="AlphaFoldDB" id="A0A369JV89"/>
<evidence type="ECO:0000256" key="1">
    <source>
        <dbReference type="SAM" id="MobiDB-lite"/>
    </source>
</evidence>
<keyword evidence="3" id="KW-1185">Reference proteome</keyword>
<proteinExistence type="predicted"/>
<feature type="region of interest" description="Disordered" evidence="1">
    <location>
        <begin position="1"/>
        <end position="153"/>
    </location>
</feature>
<accession>A0A369JV89</accession>